<dbReference type="AlphaFoldDB" id="F9F3D8"/>
<sequence>MSAVGTLLEASASSPSSWIKLLSSDCLIKARSIIIALRRGPDELDDIMKLPNWALSSLVLEVFFDPIQHAISLRLKFERSCIIAIDESLNMPETSHPSCLRIRPSYRGIESSVEASQANVVAGCIITDRDSKLTIDPPIADDISYSVRDILASVRPNLPPESK</sequence>
<reference evidence="1" key="1">
    <citation type="journal article" date="2012" name="Mol. Plant Microbe Interact.">
        <title>A highly conserved effector in Fusarium oxysporum is required for full virulence on Arabidopsis.</title>
        <authorList>
            <person name="Thatcher L.F."/>
            <person name="Gardiner D.M."/>
            <person name="Kazan K."/>
            <person name="Manners J."/>
        </authorList>
    </citation>
    <scope>NUCLEOTIDE SEQUENCE [LARGE SCALE GENOMIC DNA]</scope>
    <source>
        <strain evidence="1">Fo5176</strain>
    </source>
</reference>
<accession>F9F3D8</accession>
<organism evidence="1">
    <name type="scientific">Fusarium oxysporum (strain Fo5176)</name>
    <name type="common">Fusarium vascular wilt</name>
    <dbReference type="NCBI Taxonomy" id="660025"/>
    <lineage>
        <taxon>Eukaryota</taxon>
        <taxon>Fungi</taxon>
        <taxon>Dikarya</taxon>
        <taxon>Ascomycota</taxon>
        <taxon>Pezizomycotina</taxon>
        <taxon>Sordariomycetes</taxon>
        <taxon>Hypocreomycetidae</taxon>
        <taxon>Hypocreales</taxon>
        <taxon>Nectriaceae</taxon>
        <taxon>Fusarium</taxon>
        <taxon>Fusarium oxysporum species complex</taxon>
    </lineage>
</organism>
<gene>
    <name evidence="1" type="ORF">FOXB_00913</name>
</gene>
<proteinExistence type="predicted"/>
<comment type="caution">
    <text evidence="1">The sequence shown here is derived from an EMBL/GenBank/DDBJ whole genome shotgun (WGS) entry which is preliminary data.</text>
</comment>
<name>F9F3D8_FUSOF</name>
<protein>
    <submittedName>
        <fullName evidence="1">Uncharacterized protein</fullName>
    </submittedName>
</protein>
<evidence type="ECO:0000313" key="1">
    <source>
        <dbReference type="EMBL" id="EGU88568.1"/>
    </source>
</evidence>
<dbReference type="EMBL" id="AFQF01000318">
    <property type="protein sequence ID" value="EGU88568.1"/>
    <property type="molecule type" value="Genomic_DNA"/>
</dbReference>